<comment type="caution">
    <text evidence="1">The sequence shown here is derived from an EMBL/GenBank/DDBJ whole genome shotgun (WGS) entry which is preliminary data.</text>
</comment>
<proteinExistence type="predicted"/>
<dbReference type="AlphaFoldDB" id="A0A6A5G500"/>
<gene>
    <name evidence="1" type="ORF">GCK72_026264</name>
</gene>
<dbReference type="RefSeq" id="XP_053580351.1">
    <property type="nucleotide sequence ID" value="XM_053736785.1"/>
</dbReference>
<sequence>MWSEMTPNALVNGTGVMVYSLCTDCISTISIRDGKYSSNFCSKCDKRTFAMKYPGHVEKYAVKFYELDKDMEMKSALTPEKGRTWKELVPCSVTGRGAVVSVVLASCCKPSVETIDDCLKFNFCTDCQKRTGWSKYPKQFKNSTTTPSN</sequence>
<dbReference type="CTD" id="78778110"/>
<name>A0A6A5G500_CAERE</name>
<accession>A0A6A5G500</accession>
<protein>
    <submittedName>
        <fullName evidence="1">Uncharacterized protein</fullName>
    </submittedName>
</protein>
<dbReference type="Proteomes" id="UP000483820">
    <property type="component" value="Chromosome X"/>
</dbReference>
<dbReference type="GeneID" id="78778110"/>
<organism evidence="1 2">
    <name type="scientific">Caenorhabditis remanei</name>
    <name type="common">Caenorhabditis vulgaris</name>
    <dbReference type="NCBI Taxonomy" id="31234"/>
    <lineage>
        <taxon>Eukaryota</taxon>
        <taxon>Metazoa</taxon>
        <taxon>Ecdysozoa</taxon>
        <taxon>Nematoda</taxon>
        <taxon>Chromadorea</taxon>
        <taxon>Rhabditida</taxon>
        <taxon>Rhabditina</taxon>
        <taxon>Rhabditomorpha</taxon>
        <taxon>Rhabditoidea</taxon>
        <taxon>Rhabditidae</taxon>
        <taxon>Peloderinae</taxon>
        <taxon>Caenorhabditis</taxon>
    </lineage>
</organism>
<reference evidence="1 2" key="1">
    <citation type="submission" date="2019-12" db="EMBL/GenBank/DDBJ databases">
        <title>Chromosome-level assembly of the Caenorhabditis remanei genome.</title>
        <authorList>
            <person name="Teterina A.A."/>
            <person name="Willis J.H."/>
            <person name="Phillips P.C."/>
        </authorList>
    </citation>
    <scope>NUCLEOTIDE SEQUENCE [LARGE SCALE GENOMIC DNA]</scope>
    <source>
        <strain evidence="1 2">PX506</strain>
        <tissue evidence="1">Whole organism</tissue>
    </source>
</reference>
<dbReference type="EMBL" id="WUAV01000006">
    <property type="protein sequence ID" value="KAF1749795.1"/>
    <property type="molecule type" value="Genomic_DNA"/>
</dbReference>
<dbReference type="KEGG" id="crq:GCK72_026264"/>
<evidence type="ECO:0000313" key="2">
    <source>
        <dbReference type="Proteomes" id="UP000483820"/>
    </source>
</evidence>
<evidence type="ECO:0000313" key="1">
    <source>
        <dbReference type="EMBL" id="KAF1749795.1"/>
    </source>
</evidence>